<dbReference type="EC" id="2.7.1.30" evidence="7"/>
<organism evidence="11 12">
    <name type="scientific">Ahrensia kielensis</name>
    <dbReference type="NCBI Taxonomy" id="76980"/>
    <lineage>
        <taxon>Bacteria</taxon>
        <taxon>Pseudomonadati</taxon>
        <taxon>Pseudomonadota</taxon>
        <taxon>Alphaproteobacteria</taxon>
        <taxon>Hyphomicrobiales</taxon>
        <taxon>Ahrensiaceae</taxon>
        <taxon>Ahrensia</taxon>
    </lineage>
</organism>
<dbReference type="PIRSF" id="PIRSF000538">
    <property type="entry name" value="GlpK"/>
    <property type="match status" value="1"/>
</dbReference>
<feature type="binding site" evidence="7">
    <location>
        <position position="412"/>
    </location>
    <ligand>
        <name>ADP</name>
        <dbReference type="ChEBI" id="CHEBI:456216"/>
    </ligand>
</feature>
<comment type="function">
    <text evidence="7">Key enzyme in the regulation of glycerol uptake and metabolism. Catalyzes the phosphorylation of glycerol to yield sn-glycerol 3-phosphate.</text>
</comment>
<feature type="binding site" evidence="7">
    <location>
        <position position="265"/>
    </location>
    <ligand>
        <name>ADP</name>
        <dbReference type="ChEBI" id="CHEBI:456216"/>
    </ligand>
</feature>
<feature type="binding site" evidence="7">
    <location>
        <position position="412"/>
    </location>
    <ligand>
        <name>ATP</name>
        <dbReference type="ChEBI" id="CHEBI:30616"/>
    </ligand>
</feature>
<evidence type="ECO:0000256" key="7">
    <source>
        <dbReference type="HAMAP-Rule" id="MF_00186"/>
    </source>
</evidence>
<feature type="binding site" evidence="7">
    <location>
        <position position="12"/>
    </location>
    <ligand>
        <name>ATP</name>
        <dbReference type="ChEBI" id="CHEBI:30616"/>
    </ligand>
</feature>
<feature type="binding site" evidence="7">
    <location>
        <position position="12"/>
    </location>
    <ligand>
        <name>sn-glycerol 3-phosphate</name>
        <dbReference type="ChEBI" id="CHEBI:57597"/>
    </ligand>
</feature>
<keyword evidence="5 7" id="KW-0319">Glycerol metabolism</keyword>
<dbReference type="SUPFAM" id="SSF53067">
    <property type="entry name" value="Actin-like ATPase domain"/>
    <property type="match status" value="2"/>
</dbReference>
<feature type="binding site" evidence="7">
    <location>
        <position position="265"/>
    </location>
    <ligand>
        <name>ATP</name>
        <dbReference type="ChEBI" id="CHEBI:30616"/>
    </ligand>
</feature>
<name>A0ABU9T4S5_9HYPH</name>
<dbReference type="InterPro" id="IPR018485">
    <property type="entry name" value="FGGY_C"/>
</dbReference>
<gene>
    <name evidence="7 11" type="primary">glpK</name>
    <name evidence="11" type="ORF">WNY59_06015</name>
</gene>
<dbReference type="InterPro" id="IPR043129">
    <property type="entry name" value="ATPase_NBD"/>
</dbReference>
<feature type="binding site" evidence="7">
    <location>
        <position position="16"/>
    </location>
    <ligand>
        <name>ADP</name>
        <dbReference type="ChEBI" id="CHEBI:456216"/>
    </ligand>
</feature>
<comment type="catalytic activity">
    <reaction evidence="7">
        <text>glycerol + ATP = sn-glycerol 3-phosphate + ADP + H(+)</text>
        <dbReference type="Rhea" id="RHEA:21644"/>
        <dbReference type="ChEBI" id="CHEBI:15378"/>
        <dbReference type="ChEBI" id="CHEBI:17754"/>
        <dbReference type="ChEBI" id="CHEBI:30616"/>
        <dbReference type="ChEBI" id="CHEBI:57597"/>
        <dbReference type="ChEBI" id="CHEBI:456216"/>
        <dbReference type="EC" id="2.7.1.30"/>
    </reaction>
</comment>
<feature type="binding site" evidence="7">
    <location>
        <position position="13"/>
    </location>
    <ligand>
        <name>ATP</name>
        <dbReference type="ChEBI" id="CHEBI:30616"/>
    </ligand>
</feature>
<evidence type="ECO:0000256" key="4">
    <source>
        <dbReference type="ARBA" id="ARBA00022777"/>
    </source>
</evidence>
<feature type="domain" description="Carbohydrate kinase FGGY C-terminal" evidence="10">
    <location>
        <begin position="261"/>
        <end position="449"/>
    </location>
</feature>
<feature type="domain" description="Carbohydrate kinase FGGY N-terminal" evidence="9">
    <location>
        <begin position="4"/>
        <end position="250"/>
    </location>
</feature>
<keyword evidence="3 7" id="KW-0547">Nucleotide-binding</keyword>
<keyword evidence="12" id="KW-1185">Reference proteome</keyword>
<dbReference type="EMBL" id="JBBMQO010000003">
    <property type="protein sequence ID" value="MEM5501139.1"/>
    <property type="molecule type" value="Genomic_DNA"/>
</dbReference>
<feature type="binding site" evidence="7">
    <location>
        <position position="82"/>
    </location>
    <ligand>
        <name>sn-glycerol 3-phosphate</name>
        <dbReference type="ChEBI" id="CHEBI:57597"/>
    </ligand>
</feature>
<feature type="binding site" evidence="7">
    <location>
        <position position="312"/>
    </location>
    <ligand>
        <name>ATP</name>
        <dbReference type="ChEBI" id="CHEBI:30616"/>
    </ligand>
</feature>
<feature type="binding site" evidence="7">
    <location>
        <position position="243"/>
    </location>
    <ligand>
        <name>sn-glycerol 3-phosphate</name>
        <dbReference type="ChEBI" id="CHEBI:57597"/>
    </ligand>
</feature>
<evidence type="ECO:0000259" key="10">
    <source>
        <dbReference type="Pfam" id="PF02782"/>
    </source>
</evidence>
<evidence type="ECO:0000259" key="9">
    <source>
        <dbReference type="Pfam" id="PF00370"/>
    </source>
</evidence>
<dbReference type="GO" id="GO:0004370">
    <property type="term" value="F:glycerol kinase activity"/>
    <property type="evidence" value="ECO:0007669"/>
    <property type="project" value="UniProtKB-EC"/>
</dbReference>
<dbReference type="Pfam" id="PF00370">
    <property type="entry name" value="FGGY_N"/>
    <property type="match status" value="1"/>
</dbReference>
<feature type="binding site" evidence="7">
    <location>
        <position position="308"/>
    </location>
    <ligand>
        <name>ATP</name>
        <dbReference type="ChEBI" id="CHEBI:30616"/>
    </ligand>
</feature>
<evidence type="ECO:0000256" key="6">
    <source>
        <dbReference type="ARBA" id="ARBA00022840"/>
    </source>
</evidence>
<dbReference type="CDD" id="cd07786">
    <property type="entry name" value="FGGY_EcGK_like"/>
    <property type="match status" value="1"/>
</dbReference>
<dbReference type="InterPro" id="IPR018483">
    <property type="entry name" value="Carb_kinase_FGGY_CS"/>
</dbReference>
<evidence type="ECO:0000256" key="5">
    <source>
        <dbReference type="ARBA" id="ARBA00022798"/>
    </source>
</evidence>
<comment type="activity regulation">
    <text evidence="7">Inhibited by fructose 1,6-bisphosphate (FBP).</text>
</comment>
<feature type="binding site" evidence="7">
    <location>
        <position position="82"/>
    </location>
    <ligand>
        <name>glycerol</name>
        <dbReference type="ChEBI" id="CHEBI:17754"/>
    </ligand>
</feature>
<dbReference type="PANTHER" id="PTHR10196:SF78">
    <property type="entry name" value="GLYCEROL KINASE"/>
    <property type="match status" value="1"/>
</dbReference>
<evidence type="ECO:0000256" key="1">
    <source>
        <dbReference type="ARBA" id="ARBA00009156"/>
    </source>
</evidence>
<dbReference type="PROSITE" id="PS00933">
    <property type="entry name" value="FGGY_KINASES_1"/>
    <property type="match status" value="1"/>
</dbReference>
<evidence type="ECO:0000313" key="11">
    <source>
        <dbReference type="EMBL" id="MEM5501139.1"/>
    </source>
</evidence>
<dbReference type="NCBIfam" id="NF000756">
    <property type="entry name" value="PRK00047.1"/>
    <property type="match status" value="1"/>
</dbReference>
<dbReference type="InterPro" id="IPR005999">
    <property type="entry name" value="Glycerol_kin"/>
</dbReference>
<dbReference type="HAMAP" id="MF_00186">
    <property type="entry name" value="Glycerol_kin"/>
    <property type="match status" value="1"/>
</dbReference>
<feature type="binding site" evidence="7">
    <location>
        <position position="134"/>
    </location>
    <ligand>
        <name>glycerol</name>
        <dbReference type="ChEBI" id="CHEBI:17754"/>
    </ligand>
</feature>
<feature type="binding site" evidence="7">
    <location>
        <position position="134"/>
    </location>
    <ligand>
        <name>sn-glycerol 3-phosphate</name>
        <dbReference type="ChEBI" id="CHEBI:57597"/>
    </ligand>
</feature>
<feature type="binding site" evidence="7">
    <location>
        <position position="243"/>
    </location>
    <ligand>
        <name>glycerol</name>
        <dbReference type="ChEBI" id="CHEBI:17754"/>
    </ligand>
</feature>
<comment type="pathway">
    <text evidence="7">Polyol metabolism; glycerol degradation via glycerol kinase pathway; sn-glycerol 3-phosphate from glycerol: step 1/1.</text>
</comment>
<dbReference type="PANTHER" id="PTHR10196">
    <property type="entry name" value="SUGAR KINASE"/>
    <property type="match status" value="1"/>
</dbReference>
<evidence type="ECO:0000256" key="8">
    <source>
        <dbReference type="RuleBase" id="RU003733"/>
    </source>
</evidence>
<sequence length="498" mass="54709">MGEYILAIDQGTTSSRAIVFNKDQSIAGVSQKEFTQHFPKSGWVEHDLEDIWEGVVEVCHTAMKNAKIDASDIAAIGITNQRETVAMWDKKTGKPVHKAIVWQDRRTADMCDDLKKAGHEQTFTKKTGLLLDPYFSATKVAWMLDHVRGLRKKAENGSVLFGTIDSFLIWRLTGGDRHVTDATNAARTMMFNIRTHKWDTKLLEILNIPAAILPEVLDCQADFGTAHADILGADIPIYGVAGDQQAATIGQACFEPGMFKSTYGTGCFALLNTGTDAVTSKNRLLTTIAYRLDGKTTYALEGSIFMAGASVQWLRDGLQIIDEANASGKLAAEADPEQEVYLVPAFVGLGAPHWDADARGAMFGLTRATTAKEISKATLEAVCYQTADLLNAMQKDWKGAKAAKTTLRVDGGMAMSDWTMQRLSDLLNAPVDRPMVLETTALGVAWLAGSRAGIWPNQKGFAKTWKRDQRFKPKMKEAERTRKLAGWKDAVARTLTVR</sequence>
<evidence type="ECO:0000256" key="3">
    <source>
        <dbReference type="ARBA" id="ARBA00022741"/>
    </source>
</evidence>
<comment type="caution">
    <text evidence="11">The sequence shown here is derived from an EMBL/GenBank/DDBJ whole genome shotgun (WGS) entry which is preliminary data.</text>
</comment>
<evidence type="ECO:0000256" key="2">
    <source>
        <dbReference type="ARBA" id="ARBA00022679"/>
    </source>
</evidence>
<feature type="binding site" evidence="7">
    <location>
        <position position="14"/>
    </location>
    <ligand>
        <name>ATP</name>
        <dbReference type="ChEBI" id="CHEBI:30616"/>
    </ligand>
</feature>
<evidence type="ECO:0000313" key="12">
    <source>
        <dbReference type="Proteomes" id="UP001477870"/>
    </source>
</evidence>
<dbReference type="RefSeq" id="WP_342847646.1">
    <property type="nucleotide sequence ID" value="NZ_JBBMQO010000003.1"/>
</dbReference>
<feature type="binding site" evidence="7">
    <location>
        <position position="83"/>
    </location>
    <ligand>
        <name>glycerol</name>
        <dbReference type="ChEBI" id="CHEBI:17754"/>
    </ligand>
</feature>
<proteinExistence type="inferred from homology"/>
<comment type="similarity">
    <text evidence="1 7 8">Belongs to the FGGY kinase family.</text>
</comment>
<keyword evidence="4 7" id="KW-0418">Kinase</keyword>
<keyword evidence="6 7" id="KW-0067">ATP-binding</keyword>
<dbReference type="Proteomes" id="UP001477870">
    <property type="component" value="Unassembled WGS sequence"/>
</dbReference>
<dbReference type="Pfam" id="PF02782">
    <property type="entry name" value="FGGY_C"/>
    <property type="match status" value="1"/>
</dbReference>
<feature type="binding site" evidence="7">
    <location>
        <position position="244"/>
    </location>
    <ligand>
        <name>glycerol</name>
        <dbReference type="ChEBI" id="CHEBI:17754"/>
    </ligand>
</feature>
<feature type="binding site" evidence="7">
    <location>
        <position position="83"/>
    </location>
    <ligand>
        <name>sn-glycerol 3-phosphate</name>
        <dbReference type="ChEBI" id="CHEBI:57597"/>
    </ligand>
</feature>
<keyword evidence="2 7" id="KW-0808">Transferase</keyword>
<comment type="caution">
    <text evidence="7">Lacks conserved residue(s) required for the propagation of feature annotation.</text>
</comment>
<reference evidence="11 12" key="1">
    <citation type="submission" date="2024-03" db="EMBL/GenBank/DDBJ databases">
        <title>Community enrichment and isolation of bacterial strains for fucoidan degradation.</title>
        <authorList>
            <person name="Sichert A."/>
        </authorList>
    </citation>
    <scope>NUCLEOTIDE SEQUENCE [LARGE SCALE GENOMIC DNA]</scope>
    <source>
        <strain evidence="11 12">AS62</strain>
    </source>
</reference>
<feature type="binding site" evidence="7">
    <location>
        <position position="12"/>
    </location>
    <ligand>
        <name>ADP</name>
        <dbReference type="ChEBI" id="CHEBI:456216"/>
    </ligand>
</feature>
<accession>A0ABU9T4S5</accession>
<dbReference type="InterPro" id="IPR000577">
    <property type="entry name" value="Carb_kinase_FGGY"/>
</dbReference>
<dbReference type="Gene3D" id="3.30.420.40">
    <property type="match status" value="2"/>
</dbReference>
<dbReference type="PROSITE" id="PS00445">
    <property type="entry name" value="FGGY_KINASES_2"/>
    <property type="match status" value="1"/>
</dbReference>
<protein>
    <recommendedName>
        <fullName evidence="7">Glycerol kinase</fullName>
        <ecNumber evidence="7">2.7.1.30</ecNumber>
    </recommendedName>
    <alternativeName>
        <fullName evidence="7">ATP:glycerol 3-phosphotransferase</fullName>
    </alternativeName>
    <alternativeName>
        <fullName evidence="7">Glycerokinase</fullName>
        <shortName evidence="7">GK</shortName>
    </alternativeName>
</protein>
<feature type="binding site" evidence="7">
    <location>
        <position position="308"/>
    </location>
    <ligand>
        <name>ADP</name>
        <dbReference type="ChEBI" id="CHEBI:456216"/>
    </ligand>
</feature>
<dbReference type="InterPro" id="IPR018484">
    <property type="entry name" value="FGGY_N"/>
</dbReference>
<dbReference type="NCBIfam" id="TIGR01311">
    <property type="entry name" value="glycerol_kin"/>
    <property type="match status" value="1"/>
</dbReference>